<organism evidence="1 2">
    <name type="scientific">Trichlorobacter lovleyi (strain ATCC BAA-1151 / DSM 17278 / SZ)</name>
    <name type="common">Geobacter lovleyi</name>
    <dbReference type="NCBI Taxonomy" id="398767"/>
    <lineage>
        <taxon>Bacteria</taxon>
        <taxon>Pseudomonadati</taxon>
        <taxon>Thermodesulfobacteriota</taxon>
        <taxon>Desulfuromonadia</taxon>
        <taxon>Geobacterales</taxon>
        <taxon>Geobacteraceae</taxon>
        <taxon>Trichlorobacter</taxon>
    </lineage>
</organism>
<gene>
    <name evidence="1" type="ordered locus">Glov_2177</name>
</gene>
<evidence type="ECO:0000313" key="1">
    <source>
        <dbReference type="EMBL" id="ACD95893.1"/>
    </source>
</evidence>
<dbReference type="InterPro" id="IPR027417">
    <property type="entry name" value="P-loop_NTPase"/>
</dbReference>
<reference evidence="1 2" key="1">
    <citation type="submission" date="2008-05" db="EMBL/GenBank/DDBJ databases">
        <title>Complete sequence of chromosome of Geobacter lovleyi SZ.</title>
        <authorList>
            <consortium name="US DOE Joint Genome Institute"/>
            <person name="Lucas S."/>
            <person name="Copeland A."/>
            <person name="Lapidus A."/>
            <person name="Glavina del Rio T."/>
            <person name="Dalin E."/>
            <person name="Tice H."/>
            <person name="Bruce D."/>
            <person name="Goodwin L."/>
            <person name="Pitluck S."/>
            <person name="Chertkov O."/>
            <person name="Meincke L."/>
            <person name="Brettin T."/>
            <person name="Detter J.C."/>
            <person name="Han C."/>
            <person name="Tapia R."/>
            <person name="Kuske C.R."/>
            <person name="Schmutz J."/>
            <person name="Larimer F."/>
            <person name="Land M."/>
            <person name="Hauser L."/>
            <person name="Kyrpides N."/>
            <person name="Mikhailova N."/>
            <person name="Sung Y."/>
            <person name="Fletcher K.E."/>
            <person name="Ritalahti K.M."/>
            <person name="Loeffler F.E."/>
            <person name="Richardson P."/>
        </authorList>
    </citation>
    <scope>NUCLEOTIDE SEQUENCE [LARGE SCALE GENOMIC DNA]</scope>
    <source>
        <strain evidence="2">ATCC BAA-1151 / DSM 17278 / SZ</strain>
    </source>
</reference>
<dbReference type="RefSeq" id="WP_012470231.1">
    <property type="nucleotide sequence ID" value="NC_010814.1"/>
</dbReference>
<dbReference type="SUPFAM" id="SSF52540">
    <property type="entry name" value="P-loop containing nucleoside triphosphate hydrolases"/>
    <property type="match status" value="1"/>
</dbReference>
<sequence>MSRATPRLRMFAGPNGSGKSTIKAVVEEAIGPDLFGVYLNADDVEFAIRQSRFLDVFSVWGKNLC</sequence>
<dbReference type="STRING" id="398767.Glov_2177"/>
<dbReference type="eggNOG" id="COG4185">
    <property type="taxonomic scope" value="Bacteria"/>
</dbReference>
<dbReference type="KEGG" id="glo:Glov_2177"/>
<evidence type="ECO:0000313" key="2">
    <source>
        <dbReference type="Proteomes" id="UP000002420"/>
    </source>
</evidence>
<protein>
    <recommendedName>
        <fullName evidence="3">UDP-N-acetylglucosamine kinase</fullName>
    </recommendedName>
</protein>
<accession>B3E472</accession>
<name>B3E472_TRIL1</name>
<keyword evidence="2" id="KW-1185">Reference proteome</keyword>
<dbReference type="Proteomes" id="UP000002420">
    <property type="component" value="Chromosome"/>
</dbReference>
<proteinExistence type="predicted"/>
<dbReference type="EMBL" id="CP001089">
    <property type="protein sequence ID" value="ACD95893.1"/>
    <property type="molecule type" value="Genomic_DNA"/>
</dbReference>
<dbReference type="AlphaFoldDB" id="B3E472"/>
<dbReference type="HOGENOM" id="CLU_2843613_0_0_7"/>
<evidence type="ECO:0008006" key="3">
    <source>
        <dbReference type="Google" id="ProtNLM"/>
    </source>
</evidence>
<dbReference type="Gene3D" id="3.40.50.300">
    <property type="entry name" value="P-loop containing nucleotide triphosphate hydrolases"/>
    <property type="match status" value="1"/>
</dbReference>